<name>A0A2L2TSF4_9HYPO</name>
<evidence type="ECO:0000313" key="3">
    <source>
        <dbReference type="Proteomes" id="UP000245910"/>
    </source>
</evidence>
<dbReference type="Proteomes" id="UP000245910">
    <property type="component" value="Chromosome III"/>
</dbReference>
<evidence type="ECO:0000313" key="2">
    <source>
        <dbReference type="EMBL" id="CEI68247.1"/>
    </source>
</evidence>
<organism evidence="2 3">
    <name type="scientific">Fusarium venenatum</name>
    <dbReference type="NCBI Taxonomy" id="56646"/>
    <lineage>
        <taxon>Eukaryota</taxon>
        <taxon>Fungi</taxon>
        <taxon>Dikarya</taxon>
        <taxon>Ascomycota</taxon>
        <taxon>Pezizomycotina</taxon>
        <taxon>Sordariomycetes</taxon>
        <taxon>Hypocreomycetidae</taxon>
        <taxon>Hypocreales</taxon>
        <taxon>Nectriaceae</taxon>
        <taxon>Fusarium</taxon>
    </lineage>
</organism>
<accession>A0A2L2TSF4</accession>
<keyword evidence="3" id="KW-1185">Reference proteome</keyword>
<feature type="compositionally biased region" description="Polar residues" evidence="1">
    <location>
        <begin position="1"/>
        <end position="30"/>
    </location>
</feature>
<dbReference type="EMBL" id="LN649231">
    <property type="protein sequence ID" value="CEI68247.1"/>
    <property type="molecule type" value="Genomic_DNA"/>
</dbReference>
<feature type="region of interest" description="Disordered" evidence="1">
    <location>
        <begin position="1"/>
        <end position="98"/>
    </location>
</feature>
<sequence length="165" mass="18428">MTLVSFSSWSPKNTKPQPSPASTTKKSQLRPSPPRRVTLAAQSPMTCERPRPPPKNPDSQLSNTVRHRSVRFILSNQHTPHPLGKTGTGAPPPGSHGQARWLLVKFGVVSQQQQPRFRLKAKNLALSSDPAFKEAEKEKMETSWRCGVYWSISDGDLSQDFENTR</sequence>
<reference evidence="3" key="1">
    <citation type="submission" date="2014-10" db="EMBL/GenBank/DDBJ databases">
        <authorList>
            <person name="King R."/>
        </authorList>
    </citation>
    <scope>NUCLEOTIDE SEQUENCE [LARGE SCALE GENOMIC DNA]</scope>
    <source>
        <strain evidence="3">A3/5</strain>
    </source>
</reference>
<dbReference type="AlphaFoldDB" id="A0A2L2TSF4"/>
<evidence type="ECO:0000256" key="1">
    <source>
        <dbReference type="SAM" id="MobiDB-lite"/>
    </source>
</evidence>
<protein>
    <submittedName>
        <fullName evidence="2">Uncharacterized protein</fullName>
    </submittedName>
</protein>
<proteinExistence type="predicted"/>